<dbReference type="Proteomes" id="UP000326711">
    <property type="component" value="Chromosome"/>
</dbReference>
<organism evidence="1 2">
    <name type="scientific">Corynebacterium urogenitale</name>
    <dbReference type="NCBI Taxonomy" id="2487892"/>
    <lineage>
        <taxon>Bacteria</taxon>
        <taxon>Bacillati</taxon>
        <taxon>Actinomycetota</taxon>
        <taxon>Actinomycetes</taxon>
        <taxon>Mycobacteriales</taxon>
        <taxon>Corynebacteriaceae</taxon>
        <taxon>Corynebacterium</taxon>
    </lineage>
</organism>
<evidence type="ECO:0008006" key="3">
    <source>
        <dbReference type="Google" id="ProtNLM"/>
    </source>
</evidence>
<evidence type="ECO:0000313" key="1">
    <source>
        <dbReference type="EMBL" id="QFQ02686.1"/>
    </source>
</evidence>
<dbReference type="KEGG" id="cuo:CUROG_06650"/>
<proteinExistence type="predicted"/>
<name>A0A5J6Z6Z3_9CORY</name>
<protein>
    <recommendedName>
        <fullName evidence="3">Methionine synthase</fullName>
    </recommendedName>
</protein>
<accession>A0A5J6Z6Z3</accession>
<reference evidence="2" key="1">
    <citation type="submission" date="2019-10" db="EMBL/GenBank/DDBJ databases">
        <title>Complete genome sequence of Corynebacterium urogenitalis DSM 108747, isolated from the genital tract of a cow.</title>
        <authorList>
            <person name="Ruckert C."/>
            <person name="Ballas P."/>
            <person name="Wagener K."/>
            <person name="Drillich M."/>
            <person name="Kaempfer P."/>
            <person name="Busse H.-J."/>
            <person name="Ehling-Schulz M."/>
        </authorList>
    </citation>
    <scope>NUCLEOTIDE SEQUENCE [LARGE SCALE GENOMIC DNA]</scope>
    <source>
        <strain evidence="2">LMM 1652</strain>
    </source>
</reference>
<gene>
    <name evidence="1" type="ORF">CUROG_06650</name>
</gene>
<sequence length="351" mass="37212">MTRYGWWENTVTTHSDLRAATLSTLRRTVDVDEDAGVAPAVSLMRVSGGVGRNLAAVTASLADVHVRTTPRGWELTAHPSLESRRTSGYLREVWDLAEELLPGCAERVLVHVLGPWSMGAQLEYRGHSVIADRPAFKDMALTMGEALREYAERLGTALGAEVSIAVHEPEVCSVIDGLPGATRFDGLDPVDPEIITGVWRRFVGQVGVPCVLTCDGAVPDALIGVNSGADAIGDLCATGFCRIEFPFAQLGASTTVTDAIGSLVGGAMGTGVGIGVSVPDSVLNSRSATAIERAAEKTSKNILCQWSQWTLPPEMLSTCVDVTVPEGIRTPEEAICAAAIARCAAHMLRNY</sequence>
<dbReference type="AlphaFoldDB" id="A0A5J6Z6Z3"/>
<dbReference type="OrthoDB" id="5242426at2"/>
<evidence type="ECO:0000313" key="2">
    <source>
        <dbReference type="Proteomes" id="UP000326711"/>
    </source>
</evidence>
<dbReference type="RefSeq" id="WP_151903022.1">
    <property type="nucleotide sequence ID" value="NZ_CP045032.1"/>
</dbReference>
<keyword evidence="2" id="KW-1185">Reference proteome</keyword>
<dbReference type="EMBL" id="CP045032">
    <property type="protein sequence ID" value="QFQ02686.1"/>
    <property type="molecule type" value="Genomic_DNA"/>
</dbReference>